<dbReference type="AlphaFoldDB" id="A0A0A9WT95"/>
<dbReference type="EMBL" id="GBHO01032993">
    <property type="protein sequence ID" value="JAG10611.1"/>
    <property type="molecule type" value="Transcribed_RNA"/>
</dbReference>
<keyword evidence="2" id="KW-0648">Protein biosynthesis</keyword>
<reference evidence="2" key="2">
    <citation type="submission" date="2014-07" db="EMBL/GenBank/DDBJ databases">
        <authorList>
            <person name="Hull J."/>
        </authorList>
    </citation>
    <scope>NUCLEOTIDE SEQUENCE</scope>
</reference>
<feature type="region of interest" description="Disordered" evidence="1">
    <location>
        <begin position="84"/>
        <end position="113"/>
    </location>
</feature>
<keyword evidence="2" id="KW-0251">Elongation factor</keyword>
<feature type="compositionally biased region" description="Polar residues" evidence="1">
    <location>
        <begin position="84"/>
        <end position="104"/>
    </location>
</feature>
<proteinExistence type="predicted"/>
<organism evidence="2">
    <name type="scientific">Lygus hesperus</name>
    <name type="common">Western plant bug</name>
    <dbReference type="NCBI Taxonomy" id="30085"/>
    <lineage>
        <taxon>Eukaryota</taxon>
        <taxon>Metazoa</taxon>
        <taxon>Ecdysozoa</taxon>
        <taxon>Arthropoda</taxon>
        <taxon>Hexapoda</taxon>
        <taxon>Insecta</taxon>
        <taxon>Pterygota</taxon>
        <taxon>Neoptera</taxon>
        <taxon>Paraneoptera</taxon>
        <taxon>Hemiptera</taxon>
        <taxon>Heteroptera</taxon>
        <taxon>Panheteroptera</taxon>
        <taxon>Cimicomorpha</taxon>
        <taxon>Miridae</taxon>
        <taxon>Mirini</taxon>
        <taxon>Lygus</taxon>
    </lineage>
</organism>
<reference evidence="2" key="1">
    <citation type="journal article" date="2014" name="PLoS ONE">
        <title>Transcriptome-Based Identification of ABC Transporters in the Western Tarnished Plant Bug Lygus hesperus.</title>
        <authorList>
            <person name="Hull J.J."/>
            <person name="Chaney K."/>
            <person name="Geib S.M."/>
            <person name="Fabrick J.A."/>
            <person name="Brent C.S."/>
            <person name="Walsh D."/>
            <person name="Lavine L.C."/>
        </authorList>
    </citation>
    <scope>NUCLEOTIDE SEQUENCE</scope>
</reference>
<gene>
    <name evidence="2" type="primary">TEF1</name>
    <name evidence="2" type="ORF">CM83_1850</name>
</gene>
<protein>
    <submittedName>
        <fullName evidence="2">Elongation factor 1-alpha</fullName>
    </submittedName>
</protein>
<evidence type="ECO:0000256" key="1">
    <source>
        <dbReference type="SAM" id="MobiDB-lite"/>
    </source>
</evidence>
<name>A0A0A9WT95_LYGHE</name>
<sequence>QKVVAGENCGVAFKNASKGDFNQVKPGNVISDAKNNPCKMFKGAVAKLVVVDKPTGLASGYAPTLDLGIMHVPVKSTSSLRRNLQRTHSLSTTLRDSNRMTTQWSSSSHRSPVSWSLPPNSLLLEDLLLEIQTRSSALVVS</sequence>
<feature type="non-terminal residue" evidence="2">
    <location>
        <position position="1"/>
    </location>
</feature>
<evidence type="ECO:0000313" key="2">
    <source>
        <dbReference type="EMBL" id="JAG10611.1"/>
    </source>
</evidence>
<accession>A0A0A9WT95</accession>
<dbReference type="GO" id="GO:0003746">
    <property type="term" value="F:translation elongation factor activity"/>
    <property type="evidence" value="ECO:0007669"/>
    <property type="project" value="UniProtKB-KW"/>
</dbReference>